<sequence length="155" mass="17206">MVLVAVDPVVMLFTSNDDRREARNTAFHEAGHAVAGYVLPNGMHLVGITIVPRGRHYLHGLRWRRRAMHFTGSAQGCESDEAKARSLAREVVLATPRRRMLSEAQFLGSDLIVADMANDDLCCNCTKLGNEEMTAAVIAKHAWRIKRLALALLDQ</sequence>
<dbReference type="Pfam" id="PF01434">
    <property type="entry name" value="Peptidase_M41"/>
    <property type="match status" value="1"/>
</dbReference>
<dbReference type="GO" id="GO:0006508">
    <property type="term" value="P:proteolysis"/>
    <property type="evidence" value="ECO:0007669"/>
    <property type="project" value="InterPro"/>
</dbReference>
<reference evidence="2" key="1">
    <citation type="submission" date="2014-05" db="EMBL/GenBank/DDBJ databases">
        <title>The genome and life-stage specific transcriptomes of Globodera pallida elucidate key aspects of plant parasitism by a cyst nematode.</title>
        <authorList>
            <person name="Cotton J.A."/>
            <person name="Lilley C.J."/>
            <person name="Jones L.M."/>
            <person name="Kikuchi T."/>
            <person name="Reid A.J."/>
            <person name="Thorpe P."/>
            <person name="Tsai I.J."/>
            <person name="Beasley H."/>
            <person name="Blok V."/>
            <person name="Cock P.J.A."/>
            <person name="Van den Akker S.E."/>
            <person name="Holroyd N."/>
            <person name="Hunt M."/>
            <person name="Mantelin S."/>
            <person name="Naghra H."/>
            <person name="Pain A."/>
            <person name="Palomares-Rius J.E."/>
            <person name="Zarowiecki M."/>
            <person name="Berriman M."/>
            <person name="Jones J.T."/>
            <person name="Urwin P.E."/>
        </authorList>
    </citation>
    <scope>NUCLEOTIDE SEQUENCE [LARGE SCALE GENOMIC DNA]</scope>
    <source>
        <strain evidence="2">Lindley</strain>
    </source>
</reference>
<dbReference type="SUPFAM" id="SSF140990">
    <property type="entry name" value="FtsH protease domain-like"/>
    <property type="match status" value="1"/>
</dbReference>
<evidence type="ECO:0000313" key="2">
    <source>
        <dbReference type="Proteomes" id="UP000050741"/>
    </source>
</evidence>
<reference evidence="3" key="2">
    <citation type="submission" date="2016-06" db="UniProtKB">
        <authorList>
            <consortium name="WormBaseParasite"/>
        </authorList>
    </citation>
    <scope>IDENTIFICATION</scope>
</reference>
<dbReference type="AlphaFoldDB" id="A0A183CBT5"/>
<dbReference type="Proteomes" id="UP000050741">
    <property type="component" value="Unassembled WGS sequence"/>
</dbReference>
<dbReference type="GO" id="GO:0004222">
    <property type="term" value="F:metalloendopeptidase activity"/>
    <property type="evidence" value="ECO:0007669"/>
    <property type="project" value="InterPro"/>
</dbReference>
<dbReference type="Gene3D" id="1.20.58.760">
    <property type="entry name" value="Peptidase M41"/>
    <property type="match status" value="1"/>
</dbReference>
<keyword evidence="2" id="KW-1185">Reference proteome</keyword>
<evidence type="ECO:0000313" key="3">
    <source>
        <dbReference type="WBParaSite" id="GPLIN_001033600"/>
    </source>
</evidence>
<organism evidence="2 3">
    <name type="scientific">Globodera pallida</name>
    <name type="common">Potato cyst nematode worm</name>
    <name type="synonym">Heterodera pallida</name>
    <dbReference type="NCBI Taxonomy" id="36090"/>
    <lineage>
        <taxon>Eukaryota</taxon>
        <taxon>Metazoa</taxon>
        <taxon>Ecdysozoa</taxon>
        <taxon>Nematoda</taxon>
        <taxon>Chromadorea</taxon>
        <taxon>Rhabditida</taxon>
        <taxon>Tylenchina</taxon>
        <taxon>Tylenchomorpha</taxon>
        <taxon>Tylenchoidea</taxon>
        <taxon>Heteroderidae</taxon>
        <taxon>Heteroderinae</taxon>
        <taxon>Globodera</taxon>
    </lineage>
</organism>
<dbReference type="GO" id="GO:0004176">
    <property type="term" value="F:ATP-dependent peptidase activity"/>
    <property type="evidence" value="ECO:0007669"/>
    <property type="project" value="InterPro"/>
</dbReference>
<dbReference type="InterPro" id="IPR037219">
    <property type="entry name" value="Peptidase_M41-like"/>
</dbReference>
<protein>
    <submittedName>
        <fullName evidence="3">Peptidase_M41 domain-containing protein</fullName>
    </submittedName>
</protein>
<dbReference type="GO" id="GO:0005524">
    <property type="term" value="F:ATP binding"/>
    <property type="evidence" value="ECO:0007669"/>
    <property type="project" value="InterPro"/>
</dbReference>
<evidence type="ECO:0000259" key="1">
    <source>
        <dbReference type="Pfam" id="PF01434"/>
    </source>
</evidence>
<proteinExistence type="predicted"/>
<dbReference type="WBParaSite" id="GPLIN_001033600">
    <property type="protein sequence ID" value="GPLIN_001033600"/>
    <property type="gene ID" value="GPLIN_001033600"/>
</dbReference>
<dbReference type="InterPro" id="IPR000642">
    <property type="entry name" value="Peptidase_M41"/>
</dbReference>
<feature type="domain" description="Peptidase M41" evidence="1">
    <location>
        <begin position="19"/>
        <end position="55"/>
    </location>
</feature>
<name>A0A183CBT5_GLOPA</name>
<accession>A0A183CBT5</accession>